<proteinExistence type="predicted"/>
<name>A0A7T8KFT3_CALRO</name>
<reference evidence="2" key="1">
    <citation type="submission" date="2021-01" db="EMBL/GenBank/DDBJ databases">
        <title>Caligus Genome Assembly.</title>
        <authorList>
            <person name="Gallardo-Escarate C."/>
        </authorList>
    </citation>
    <scope>NUCLEOTIDE SEQUENCE [LARGE SCALE GENOMIC DNA]</scope>
</reference>
<dbReference type="AlphaFoldDB" id="A0A7T8KFT3"/>
<organism evidence="1 2">
    <name type="scientific">Caligus rogercresseyi</name>
    <name type="common">Sea louse</name>
    <dbReference type="NCBI Taxonomy" id="217165"/>
    <lineage>
        <taxon>Eukaryota</taxon>
        <taxon>Metazoa</taxon>
        <taxon>Ecdysozoa</taxon>
        <taxon>Arthropoda</taxon>
        <taxon>Crustacea</taxon>
        <taxon>Multicrustacea</taxon>
        <taxon>Hexanauplia</taxon>
        <taxon>Copepoda</taxon>
        <taxon>Siphonostomatoida</taxon>
        <taxon>Caligidae</taxon>
        <taxon>Caligus</taxon>
    </lineage>
</organism>
<gene>
    <name evidence="1" type="ORF">FKW44_008087</name>
</gene>
<protein>
    <submittedName>
        <fullName evidence="1">Uncharacterized protein</fullName>
    </submittedName>
</protein>
<keyword evidence="2" id="KW-1185">Reference proteome</keyword>
<sequence length="84" mass="9450">MLTAEVQPIELGLLRSQVPFLVLESEEQRASLKGEFGSLTASQAAIPDCRTKILFIVGIPTLSRRSAVLIISDLWTPWRKERDR</sequence>
<accession>A0A7T8KFT3</accession>
<dbReference type="Proteomes" id="UP000595437">
    <property type="component" value="Chromosome 5"/>
</dbReference>
<evidence type="ECO:0000313" key="2">
    <source>
        <dbReference type="Proteomes" id="UP000595437"/>
    </source>
</evidence>
<evidence type="ECO:0000313" key="1">
    <source>
        <dbReference type="EMBL" id="QQP55046.1"/>
    </source>
</evidence>
<dbReference type="EMBL" id="CP045894">
    <property type="protein sequence ID" value="QQP55046.1"/>
    <property type="molecule type" value="Genomic_DNA"/>
</dbReference>